<evidence type="ECO:0000259" key="2">
    <source>
        <dbReference type="Pfam" id="PF22691"/>
    </source>
</evidence>
<dbReference type="EMBL" id="OX336137">
    <property type="protein sequence ID" value="CAI2719328.1"/>
    <property type="molecule type" value="Genomic_DNA"/>
</dbReference>
<dbReference type="Pfam" id="PF00108">
    <property type="entry name" value="Thiolase_N"/>
    <property type="match status" value="1"/>
</dbReference>
<evidence type="ECO:0000313" key="3">
    <source>
        <dbReference type="EMBL" id="CAI2719328.1"/>
    </source>
</evidence>
<dbReference type="InterPro" id="IPR055140">
    <property type="entry name" value="Thiolase_C_2"/>
</dbReference>
<organism evidence="3 4">
    <name type="scientific">Nitrospina watsonii</name>
    <dbReference type="NCBI Taxonomy" id="1323948"/>
    <lineage>
        <taxon>Bacteria</taxon>
        <taxon>Pseudomonadati</taxon>
        <taxon>Nitrospinota/Tectimicrobiota group</taxon>
        <taxon>Nitrospinota</taxon>
        <taxon>Nitrospinia</taxon>
        <taxon>Nitrospinales</taxon>
        <taxon>Nitrospinaceae</taxon>
        <taxon>Nitrospina</taxon>
    </lineage>
</organism>
<dbReference type="RefSeq" id="WP_282012165.1">
    <property type="nucleotide sequence ID" value="NZ_OX336137.1"/>
</dbReference>
<dbReference type="Gene3D" id="3.40.47.10">
    <property type="match status" value="1"/>
</dbReference>
<feature type="domain" description="Thiolase N-terminal" evidence="1">
    <location>
        <begin position="21"/>
        <end position="255"/>
    </location>
</feature>
<dbReference type="SUPFAM" id="SSF53901">
    <property type="entry name" value="Thiolase-like"/>
    <property type="match status" value="1"/>
</dbReference>
<feature type="domain" description="Thiolase C-terminal" evidence="2">
    <location>
        <begin position="320"/>
        <end position="464"/>
    </location>
</feature>
<dbReference type="PANTHER" id="PTHR42870">
    <property type="entry name" value="ACETYL-COA C-ACETYLTRANSFERASE"/>
    <property type="match status" value="1"/>
</dbReference>
<dbReference type="Proteomes" id="UP001157733">
    <property type="component" value="Chromosome"/>
</dbReference>
<reference evidence="3 4" key="1">
    <citation type="submission" date="2022-09" db="EMBL/GenBank/DDBJ databases">
        <authorList>
            <person name="Kop L."/>
        </authorList>
    </citation>
    <scope>NUCLEOTIDE SEQUENCE [LARGE SCALE GENOMIC DNA]</scope>
    <source>
        <strain evidence="3 4">347</strain>
    </source>
</reference>
<protein>
    <submittedName>
        <fullName evidence="3">Sterol carrier protein x/sterol carrier protein 2 related protein</fullName>
    </submittedName>
</protein>
<accession>A0ABN8W7F3</accession>
<dbReference type="PANTHER" id="PTHR42870:SF1">
    <property type="entry name" value="NON-SPECIFIC LIPID-TRANSFER PROTEIN-LIKE 2"/>
    <property type="match status" value="1"/>
</dbReference>
<name>A0ABN8W7F3_9BACT</name>
<gene>
    <name evidence="3" type="ORF">NSPWAT_2472</name>
</gene>
<dbReference type="Pfam" id="PF22691">
    <property type="entry name" value="Thiolase_C_1"/>
    <property type="match status" value="1"/>
</dbReference>
<proteinExistence type="predicted"/>
<dbReference type="CDD" id="cd00829">
    <property type="entry name" value="SCP-x_thiolase"/>
    <property type="match status" value="1"/>
</dbReference>
<sequence>MAGKLERNVMLVSGGKVDYFAKANPDLMFYEMTMQAVREAVADLGLKPKEFRSLLKERGGIITTHFADHFAGQLLGEALTRDYLGLNPVESYRVVGGGATGGLGVQAAIEKVASGRADIVLAVGYEKMSEVDTFQGNEFIALASDTVTDFPNGGFYPLYYAAMAQAYLDTFVGKTVSAEDLRAAFSKIAVMMRNNAQYNRRAQTSHENPYATASTSGFITVDQVEQSGIVATPSYRLDCCLMTDGASALIVATEELAKEFTDKPVRVTGLGNGTDCMRTGERPRRRGGLVKENLLLPHEENDPERVAYYETLVYPGLHSFRAGRWAAKKAYEMAGIRTDPLEYFDLIEIHDAFVISVVQTMEDLGMVPYGHACHLFNELPLNDGKVPINPKIGGERGLYVNPSGGLIGQLHGVGATGNAQAVDVLWQMQGRVEEKYGHAETQAPHVERALFHSHAGTGSDITVTTVEKGW</sequence>
<dbReference type="InterPro" id="IPR016039">
    <property type="entry name" value="Thiolase-like"/>
</dbReference>
<dbReference type="InterPro" id="IPR020616">
    <property type="entry name" value="Thiolase_N"/>
</dbReference>
<evidence type="ECO:0000313" key="4">
    <source>
        <dbReference type="Proteomes" id="UP001157733"/>
    </source>
</evidence>
<keyword evidence="4" id="KW-1185">Reference proteome</keyword>
<evidence type="ECO:0000259" key="1">
    <source>
        <dbReference type="Pfam" id="PF00108"/>
    </source>
</evidence>